<name>A0A7J4ISM2_9ARCH</name>
<evidence type="ECO:0000256" key="1">
    <source>
        <dbReference type="ARBA" id="ARBA00001966"/>
    </source>
</evidence>
<dbReference type="EMBL" id="DUFG01000001">
    <property type="protein sequence ID" value="HIH07734.1"/>
    <property type="molecule type" value="Genomic_DNA"/>
</dbReference>
<reference evidence="9" key="1">
    <citation type="journal article" date="2020" name="bioRxiv">
        <title>A rank-normalized archaeal taxonomy based on genome phylogeny resolves widespread incomplete and uneven classifications.</title>
        <authorList>
            <person name="Rinke C."/>
            <person name="Chuvochina M."/>
            <person name="Mussig A.J."/>
            <person name="Chaumeil P.-A."/>
            <person name="Waite D.W."/>
            <person name="Whitman W.B."/>
            <person name="Parks D.H."/>
            <person name="Hugenholtz P."/>
        </authorList>
    </citation>
    <scope>NUCLEOTIDE SEQUENCE [LARGE SCALE GENOMIC DNA]</scope>
</reference>
<dbReference type="CDD" id="cd02068">
    <property type="entry name" value="radical_SAM_B12_BD"/>
    <property type="match status" value="1"/>
</dbReference>
<keyword evidence="5" id="KW-0411">Iron-sulfur</keyword>
<feature type="domain" description="Radical SAM core" evidence="7">
    <location>
        <begin position="201"/>
        <end position="430"/>
    </location>
</feature>
<comment type="caution">
    <text evidence="8">The sequence shown here is derived from an EMBL/GenBank/DDBJ whole genome shotgun (WGS) entry which is preliminary data.</text>
</comment>
<dbReference type="InterPro" id="IPR006638">
    <property type="entry name" value="Elp3/MiaA/NifB-like_rSAM"/>
</dbReference>
<gene>
    <name evidence="8" type="ORF">HA237_00020</name>
</gene>
<accession>A0A7J4ISM2</accession>
<dbReference type="SFLD" id="SFLDS00029">
    <property type="entry name" value="Radical_SAM"/>
    <property type="match status" value="1"/>
</dbReference>
<protein>
    <submittedName>
        <fullName evidence="8">Radical SAM protein</fullName>
    </submittedName>
</protein>
<comment type="cofactor">
    <cofactor evidence="1">
        <name>[4Fe-4S] cluster</name>
        <dbReference type="ChEBI" id="CHEBI:49883"/>
    </cofactor>
</comment>
<evidence type="ECO:0000313" key="9">
    <source>
        <dbReference type="Proteomes" id="UP000577419"/>
    </source>
</evidence>
<dbReference type="AlphaFoldDB" id="A0A7J4ISM2"/>
<dbReference type="SFLD" id="SFLDG01082">
    <property type="entry name" value="B12-binding_domain_containing"/>
    <property type="match status" value="1"/>
</dbReference>
<keyword evidence="4" id="KW-0408">Iron</keyword>
<keyword evidence="3" id="KW-0479">Metal-binding</keyword>
<dbReference type="InterPro" id="IPR034466">
    <property type="entry name" value="Methyltransferase_Class_B"/>
</dbReference>
<dbReference type="PROSITE" id="PS51332">
    <property type="entry name" value="B12_BINDING"/>
    <property type="match status" value="1"/>
</dbReference>
<dbReference type="PANTHER" id="PTHR43409:SF16">
    <property type="entry name" value="SLR0320 PROTEIN"/>
    <property type="match status" value="1"/>
</dbReference>
<evidence type="ECO:0000313" key="8">
    <source>
        <dbReference type="EMBL" id="HIH07734.1"/>
    </source>
</evidence>
<dbReference type="PROSITE" id="PS51918">
    <property type="entry name" value="RADICAL_SAM"/>
    <property type="match status" value="1"/>
</dbReference>
<dbReference type="PANTHER" id="PTHR43409">
    <property type="entry name" value="ANAEROBIC MAGNESIUM-PROTOPORPHYRIN IX MONOMETHYL ESTER CYCLASE-RELATED"/>
    <property type="match status" value="1"/>
</dbReference>
<dbReference type="InterPro" id="IPR036724">
    <property type="entry name" value="Cobalamin-bd_sf"/>
</dbReference>
<evidence type="ECO:0000259" key="6">
    <source>
        <dbReference type="PROSITE" id="PS51332"/>
    </source>
</evidence>
<feature type="domain" description="B12-binding" evidence="6">
    <location>
        <begin position="17"/>
        <end position="151"/>
    </location>
</feature>
<evidence type="ECO:0000256" key="2">
    <source>
        <dbReference type="ARBA" id="ARBA00022691"/>
    </source>
</evidence>
<dbReference type="Gene3D" id="3.80.30.20">
    <property type="entry name" value="tm_1862 like domain"/>
    <property type="match status" value="1"/>
</dbReference>
<dbReference type="GO" id="GO:0051539">
    <property type="term" value="F:4 iron, 4 sulfur cluster binding"/>
    <property type="evidence" value="ECO:0007669"/>
    <property type="project" value="UniProtKB-KW"/>
</dbReference>
<dbReference type="GO" id="GO:0031419">
    <property type="term" value="F:cobalamin binding"/>
    <property type="evidence" value="ECO:0007669"/>
    <property type="project" value="InterPro"/>
</dbReference>
<dbReference type="GO" id="GO:0003824">
    <property type="term" value="F:catalytic activity"/>
    <property type="evidence" value="ECO:0007669"/>
    <property type="project" value="InterPro"/>
</dbReference>
<dbReference type="SFLD" id="SFLDG01123">
    <property type="entry name" value="methyltransferase_(Class_B)"/>
    <property type="match status" value="1"/>
</dbReference>
<dbReference type="Pfam" id="PF02310">
    <property type="entry name" value="B12-binding"/>
    <property type="match status" value="1"/>
</dbReference>
<organism evidence="8 9">
    <name type="scientific">Candidatus Iainarchaeum sp</name>
    <dbReference type="NCBI Taxonomy" id="3101447"/>
    <lineage>
        <taxon>Archaea</taxon>
        <taxon>Candidatus Iainarchaeota</taxon>
        <taxon>Candidatus Iainarchaeia</taxon>
        <taxon>Candidatus Iainarchaeales</taxon>
        <taxon>Candidatus Iainarchaeaceae</taxon>
        <taxon>Candidatus Iainarchaeum</taxon>
    </lineage>
</organism>
<dbReference type="InterPro" id="IPR007197">
    <property type="entry name" value="rSAM"/>
</dbReference>
<sequence>MRVLMLNPPFLPRFSRTSRSPAISKGGCVYYPIWMGYATGVLEQAGHNVKLVDATAASLNHEQVYEQAESFSPKMIVVDTVTASYNNDIRVAEHLKEQFPESFIVMVGDMVTTMPEETLKKTDSVDAVARGEYDFTLRDLAAQLGNGKRIEKVEGLSWVDRSSGEKKVVHNAERQSIQGEELDKMPFVSDVYSRHLNIEDYFYPSVLYPEVTIITGRGCYYRCTFCKWPQTLTGHLYRARSIQNVADEFEWIQDNLPQVKDIMVEDDTLTQDRKRTAELCGELVSRKTKIAWTCNARADLDYDTMHKMKQAGCRLMCVGFESGVQQILDNIRKGTKIDKIKEFMNDSKKADLLVHGCFMMGNKGETKETIKKTVEFAKELDPDTAQFFPIMVYPGTEAYRWAEENGYLTTTNWDEWLLPDGTHNTIISTPSLNSGELVRECDRARISFYLRPKFMTRKLKQVIMNPKDIPRTFISTLVFAKYLGKEINTTLFTKA</sequence>
<dbReference type="Gene3D" id="3.40.50.280">
    <property type="entry name" value="Cobalamin-binding domain"/>
    <property type="match status" value="1"/>
</dbReference>
<dbReference type="InterPro" id="IPR023404">
    <property type="entry name" value="rSAM_horseshoe"/>
</dbReference>
<evidence type="ECO:0000256" key="3">
    <source>
        <dbReference type="ARBA" id="ARBA00022723"/>
    </source>
</evidence>
<dbReference type="CDD" id="cd01335">
    <property type="entry name" value="Radical_SAM"/>
    <property type="match status" value="1"/>
</dbReference>
<dbReference type="SUPFAM" id="SSF52242">
    <property type="entry name" value="Cobalamin (vitamin B12)-binding domain"/>
    <property type="match status" value="1"/>
</dbReference>
<dbReference type="InterPro" id="IPR006158">
    <property type="entry name" value="Cobalamin-bd"/>
</dbReference>
<proteinExistence type="predicted"/>
<dbReference type="GO" id="GO:0005829">
    <property type="term" value="C:cytosol"/>
    <property type="evidence" value="ECO:0007669"/>
    <property type="project" value="TreeGrafter"/>
</dbReference>
<evidence type="ECO:0000259" key="7">
    <source>
        <dbReference type="PROSITE" id="PS51918"/>
    </source>
</evidence>
<dbReference type="Proteomes" id="UP000577419">
    <property type="component" value="Unassembled WGS sequence"/>
</dbReference>
<evidence type="ECO:0000256" key="5">
    <source>
        <dbReference type="ARBA" id="ARBA00023014"/>
    </source>
</evidence>
<evidence type="ECO:0000256" key="4">
    <source>
        <dbReference type="ARBA" id="ARBA00023004"/>
    </source>
</evidence>
<dbReference type="GO" id="GO:0046872">
    <property type="term" value="F:metal ion binding"/>
    <property type="evidence" value="ECO:0007669"/>
    <property type="project" value="UniProtKB-KW"/>
</dbReference>
<dbReference type="InterPro" id="IPR058240">
    <property type="entry name" value="rSAM_sf"/>
</dbReference>
<dbReference type="SUPFAM" id="SSF102114">
    <property type="entry name" value="Radical SAM enzymes"/>
    <property type="match status" value="1"/>
</dbReference>
<dbReference type="Pfam" id="PF04055">
    <property type="entry name" value="Radical_SAM"/>
    <property type="match status" value="1"/>
</dbReference>
<dbReference type="InterPro" id="IPR051198">
    <property type="entry name" value="BchE-like"/>
</dbReference>
<keyword evidence="2" id="KW-0949">S-adenosyl-L-methionine</keyword>
<dbReference type="SMART" id="SM00729">
    <property type="entry name" value="Elp3"/>
    <property type="match status" value="1"/>
</dbReference>